<evidence type="ECO:0000256" key="1">
    <source>
        <dbReference type="ARBA" id="ARBA00022679"/>
    </source>
</evidence>
<gene>
    <name evidence="7" type="ORF">ACFQDI_04470</name>
</gene>
<dbReference type="CDD" id="cd14014">
    <property type="entry name" value="STKc_PknB_like"/>
    <property type="match status" value="1"/>
</dbReference>
<dbReference type="Proteomes" id="UP001596052">
    <property type="component" value="Unassembled WGS sequence"/>
</dbReference>
<keyword evidence="4" id="KW-0067">ATP-binding</keyword>
<dbReference type="RefSeq" id="WP_377163833.1">
    <property type="nucleotide sequence ID" value="NZ_JBHSMQ010000001.1"/>
</dbReference>
<dbReference type="InterPro" id="IPR011009">
    <property type="entry name" value="Kinase-like_dom_sf"/>
</dbReference>
<keyword evidence="3 7" id="KW-0418">Kinase</keyword>
<evidence type="ECO:0000256" key="2">
    <source>
        <dbReference type="ARBA" id="ARBA00022741"/>
    </source>
</evidence>
<dbReference type="GO" id="GO:0004674">
    <property type="term" value="F:protein serine/threonine kinase activity"/>
    <property type="evidence" value="ECO:0007669"/>
    <property type="project" value="UniProtKB-EC"/>
</dbReference>
<name>A0ABW0KKY2_9BACT</name>
<proteinExistence type="predicted"/>
<comment type="caution">
    <text evidence="7">The sequence shown here is derived from an EMBL/GenBank/DDBJ whole genome shotgun (WGS) entry which is preliminary data.</text>
</comment>
<feature type="region of interest" description="Disordered" evidence="5">
    <location>
        <begin position="256"/>
        <end position="277"/>
    </location>
</feature>
<dbReference type="PANTHER" id="PTHR43289:SF6">
    <property type="entry name" value="SERINE_THREONINE-PROTEIN KINASE NEKL-3"/>
    <property type="match status" value="1"/>
</dbReference>
<dbReference type="PROSITE" id="PS50011">
    <property type="entry name" value="PROTEIN_KINASE_DOM"/>
    <property type="match status" value="1"/>
</dbReference>
<evidence type="ECO:0000256" key="5">
    <source>
        <dbReference type="SAM" id="MobiDB-lite"/>
    </source>
</evidence>
<evidence type="ECO:0000256" key="3">
    <source>
        <dbReference type="ARBA" id="ARBA00022777"/>
    </source>
</evidence>
<dbReference type="EC" id="2.7.11.1" evidence="7"/>
<reference evidence="8" key="1">
    <citation type="journal article" date="2019" name="Int. J. Syst. Evol. Microbiol.">
        <title>The Global Catalogue of Microorganisms (GCM) 10K type strain sequencing project: providing services to taxonomists for standard genome sequencing and annotation.</title>
        <authorList>
            <consortium name="The Broad Institute Genomics Platform"/>
            <consortium name="The Broad Institute Genome Sequencing Center for Infectious Disease"/>
            <person name="Wu L."/>
            <person name="Ma J."/>
        </authorList>
    </citation>
    <scope>NUCLEOTIDE SEQUENCE [LARGE SCALE GENOMIC DNA]</scope>
    <source>
        <strain evidence="8">CGMCC 4.1469</strain>
    </source>
</reference>
<dbReference type="Gene3D" id="1.10.510.10">
    <property type="entry name" value="Transferase(Phosphotransferase) domain 1"/>
    <property type="match status" value="1"/>
</dbReference>
<sequence>MNARYELLAPIAEGGTGSVYKARDLQTGSEVALKRVLTCKTGGCGTAVDALIREAQQQSALQHPNIVAVHDFGLDAEGGYIVMELVRGETLEAMVMREALKTADFDALVRQTLEGMRAVHARGILHLDLKPGNLMVRRLPDGGLQVKILDFGLAQTLPRGKTQTPLPASGLPGSVHFMAPEQFERAPADARMDIYALGCLFYYALTQRHPFEGETKPQVMVAHLHHRTQPLGTLRPDLPASTVQWVERLMSRQPADRPASISEALRDYETPMAARGG</sequence>
<accession>A0ABW0KKY2</accession>
<dbReference type="Gene3D" id="3.30.200.20">
    <property type="entry name" value="Phosphorylase Kinase, domain 1"/>
    <property type="match status" value="1"/>
</dbReference>
<evidence type="ECO:0000259" key="6">
    <source>
        <dbReference type="PROSITE" id="PS50011"/>
    </source>
</evidence>
<keyword evidence="2" id="KW-0547">Nucleotide-binding</keyword>
<dbReference type="SMART" id="SM00220">
    <property type="entry name" value="S_TKc"/>
    <property type="match status" value="1"/>
</dbReference>
<keyword evidence="8" id="KW-1185">Reference proteome</keyword>
<dbReference type="PROSITE" id="PS00108">
    <property type="entry name" value="PROTEIN_KINASE_ST"/>
    <property type="match status" value="1"/>
</dbReference>
<organism evidence="7 8">
    <name type="scientific">Prosthecobacter fluviatilis</name>
    <dbReference type="NCBI Taxonomy" id="445931"/>
    <lineage>
        <taxon>Bacteria</taxon>
        <taxon>Pseudomonadati</taxon>
        <taxon>Verrucomicrobiota</taxon>
        <taxon>Verrucomicrobiia</taxon>
        <taxon>Verrucomicrobiales</taxon>
        <taxon>Verrucomicrobiaceae</taxon>
        <taxon>Prosthecobacter</taxon>
    </lineage>
</organism>
<keyword evidence="1 7" id="KW-0808">Transferase</keyword>
<dbReference type="PANTHER" id="PTHR43289">
    <property type="entry name" value="MITOGEN-ACTIVATED PROTEIN KINASE KINASE KINASE 20-RELATED"/>
    <property type="match status" value="1"/>
</dbReference>
<protein>
    <submittedName>
        <fullName evidence="7">Serine/threonine-protein kinase</fullName>
        <ecNumber evidence="7">2.7.11.1</ecNumber>
    </submittedName>
</protein>
<feature type="domain" description="Protein kinase" evidence="6">
    <location>
        <begin position="5"/>
        <end position="273"/>
    </location>
</feature>
<dbReference type="SUPFAM" id="SSF56112">
    <property type="entry name" value="Protein kinase-like (PK-like)"/>
    <property type="match status" value="1"/>
</dbReference>
<evidence type="ECO:0000313" key="8">
    <source>
        <dbReference type="Proteomes" id="UP001596052"/>
    </source>
</evidence>
<dbReference type="EMBL" id="JBHSMQ010000001">
    <property type="protein sequence ID" value="MFC5454104.1"/>
    <property type="molecule type" value="Genomic_DNA"/>
</dbReference>
<evidence type="ECO:0000256" key="4">
    <source>
        <dbReference type="ARBA" id="ARBA00022840"/>
    </source>
</evidence>
<dbReference type="Pfam" id="PF00069">
    <property type="entry name" value="Pkinase"/>
    <property type="match status" value="1"/>
</dbReference>
<dbReference type="InterPro" id="IPR008271">
    <property type="entry name" value="Ser/Thr_kinase_AS"/>
</dbReference>
<dbReference type="InterPro" id="IPR000719">
    <property type="entry name" value="Prot_kinase_dom"/>
</dbReference>
<evidence type="ECO:0000313" key="7">
    <source>
        <dbReference type="EMBL" id="MFC5454104.1"/>
    </source>
</evidence>